<dbReference type="Proteomes" id="UP000006174">
    <property type="component" value="Unassembled WGS sequence"/>
</dbReference>
<comment type="caution">
    <text evidence="2">The sequence shown here is derived from an EMBL/GenBank/DDBJ whole genome shotgun (WGS) entry which is preliminary data.</text>
</comment>
<feature type="region of interest" description="Disordered" evidence="1">
    <location>
        <begin position="46"/>
        <end position="77"/>
    </location>
</feature>
<evidence type="ECO:0000313" key="2">
    <source>
        <dbReference type="EMBL" id="CCF53910.1"/>
    </source>
</evidence>
<organism evidence="2 3">
    <name type="scientific">Ustilago hordei</name>
    <name type="common">Barley covered smut fungus</name>
    <dbReference type="NCBI Taxonomy" id="120017"/>
    <lineage>
        <taxon>Eukaryota</taxon>
        <taxon>Fungi</taxon>
        <taxon>Dikarya</taxon>
        <taxon>Basidiomycota</taxon>
        <taxon>Ustilaginomycotina</taxon>
        <taxon>Ustilaginomycetes</taxon>
        <taxon>Ustilaginales</taxon>
        <taxon>Ustilaginaceae</taxon>
        <taxon>Ustilago</taxon>
    </lineage>
</organism>
<keyword evidence="3" id="KW-1185">Reference proteome</keyword>
<gene>
    <name evidence="2" type="ORF">UHOR_00269</name>
</gene>
<sequence>MRASPSRHNPLTAARPCAVSEAVRGLLRYGSGRLCSTRSEVQHGQRCRPACESGGATSLEEKASAATTWHSHELGSTQNHSSFACALSTRTANIDPHGTCGTSEANQLNKLSWRSCEQD</sequence>
<reference evidence="2 3" key="1">
    <citation type="journal article" date="2012" name="Plant Cell">
        <title>Genome comparison of barley and maize smut fungi reveals targeted loss of RNA silencing components and species-specific presence of transposable elements.</title>
        <authorList>
            <person name="Laurie J.D."/>
            <person name="Ali S."/>
            <person name="Linning R."/>
            <person name="Mannhaupt G."/>
            <person name="Wong P."/>
            <person name="Gueldener U."/>
            <person name="Muensterkoetter M."/>
            <person name="Moore R."/>
            <person name="Kahmann R."/>
            <person name="Bakkeren G."/>
            <person name="Schirawski J."/>
        </authorList>
    </citation>
    <scope>NUCLEOTIDE SEQUENCE [LARGE SCALE GENOMIC DNA]</scope>
    <source>
        <strain evidence="3">Uh4875-4</strain>
    </source>
</reference>
<protein>
    <submittedName>
        <fullName evidence="2">Uncharacterized protein</fullName>
    </submittedName>
</protein>
<feature type="compositionally biased region" description="Polar residues" evidence="1">
    <location>
        <begin position="65"/>
        <end position="77"/>
    </location>
</feature>
<accession>I2G417</accession>
<dbReference type="HOGENOM" id="CLU_2063224_0_0_1"/>
<name>I2G417_USTHO</name>
<evidence type="ECO:0000313" key="3">
    <source>
        <dbReference type="Proteomes" id="UP000006174"/>
    </source>
</evidence>
<evidence type="ECO:0000256" key="1">
    <source>
        <dbReference type="SAM" id="MobiDB-lite"/>
    </source>
</evidence>
<dbReference type="AlphaFoldDB" id="I2G417"/>
<dbReference type="EMBL" id="CAGI01000186">
    <property type="protein sequence ID" value="CCF53910.1"/>
    <property type="molecule type" value="Genomic_DNA"/>
</dbReference>
<proteinExistence type="predicted"/>